<dbReference type="Proteomes" id="UP000240988">
    <property type="component" value="Unassembled WGS sequence"/>
</dbReference>
<sequence length="217" mass="22953">MTMVDRFTSIIDAFDDATVGLSLDQVAARAELPRSTTHRILDHLVRLSWVSHSDRGYGLGDRAMSWGAGDATDLRLRSAAAPVLHHLQIKTGAVVHLGVLAGLDIVHVDKLGGPSAPVVPTRVGTRAPAPRLALGLAVLAVQPPELVGPGIDVIRARACGVVTRRGDYGPEFTSVAATIDHRAALGIVLPANASAQRYEPLLRAAAGQVRRELTDRP</sequence>
<organism evidence="6 7">
    <name type="scientific">Mycobacterium rhizamassiliense</name>
    <dbReference type="NCBI Taxonomy" id="1841860"/>
    <lineage>
        <taxon>Bacteria</taxon>
        <taxon>Bacillati</taxon>
        <taxon>Actinomycetota</taxon>
        <taxon>Actinomycetes</taxon>
        <taxon>Mycobacteriales</taxon>
        <taxon>Mycobacteriaceae</taxon>
        <taxon>Mycobacterium</taxon>
    </lineage>
</organism>
<dbReference type="Pfam" id="PF09339">
    <property type="entry name" value="HTH_IclR"/>
    <property type="match status" value="1"/>
</dbReference>
<evidence type="ECO:0000256" key="2">
    <source>
        <dbReference type="ARBA" id="ARBA00023125"/>
    </source>
</evidence>
<keyword evidence="2 6" id="KW-0238">DNA-binding</keyword>
<reference evidence="6 7" key="1">
    <citation type="submission" date="2017-01" db="EMBL/GenBank/DDBJ databases">
        <authorList>
            <consortium name="Urmite Genomes"/>
        </authorList>
    </citation>
    <scope>NUCLEOTIDE SEQUENCE [LARGE SCALE GENOMIC DNA]</scope>
    <source>
        <strain evidence="6 7">AB57</strain>
    </source>
</reference>
<evidence type="ECO:0000259" key="4">
    <source>
        <dbReference type="PROSITE" id="PS51077"/>
    </source>
</evidence>
<protein>
    <submittedName>
        <fullName evidence="6">DNA-binding transcriptional regulator, IclR family</fullName>
    </submittedName>
</protein>
<dbReference type="GO" id="GO:0003700">
    <property type="term" value="F:DNA-binding transcription factor activity"/>
    <property type="evidence" value="ECO:0007669"/>
    <property type="project" value="TreeGrafter"/>
</dbReference>
<dbReference type="PANTHER" id="PTHR30136:SF24">
    <property type="entry name" value="HTH-TYPE TRANSCRIPTIONAL REPRESSOR ALLR"/>
    <property type="match status" value="1"/>
</dbReference>
<keyword evidence="3" id="KW-0804">Transcription</keyword>
<dbReference type="PROSITE" id="PS51077">
    <property type="entry name" value="HTH_ICLR"/>
    <property type="match status" value="1"/>
</dbReference>
<dbReference type="SUPFAM" id="SSF46785">
    <property type="entry name" value="Winged helix' DNA-binding domain"/>
    <property type="match status" value="1"/>
</dbReference>
<accession>A0A2U3NQG3</accession>
<evidence type="ECO:0000313" key="6">
    <source>
        <dbReference type="EMBL" id="SPM33655.1"/>
    </source>
</evidence>
<dbReference type="RefSeq" id="WP_245835863.1">
    <property type="nucleotide sequence ID" value="NZ_LT721901.1"/>
</dbReference>
<dbReference type="InterPro" id="IPR036390">
    <property type="entry name" value="WH_DNA-bd_sf"/>
</dbReference>
<evidence type="ECO:0000256" key="1">
    <source>
        <dbReference type="ARBA" id="ARBA00023015"/>
    </source>
</evidence>
<feature type="domain" description="IclR-ED" evidence="5">
    <location>
        <begin position="62"/>
        <end position="217"/>
    </location>
</feature>
<evidence type="ECO:0000259" key="5">
    <source>
        <dbReference type="PROSITE" id="PS51078"/>
    </source>
</evidence>
<dbReference type="GO" id="GO:0003677">
    <property type="term" value="F:DNA binding"/>
    <property type="evidence" value="ECO:0007669"/>
    <property type="project" value="UniProtKB-KW"/>
</dbReference>
<dbReference type="InterPro" id="IPR029016">
    <property type="entry name" value="GAF-like_dom_sf"/>
</dbReference>
<feature type="domain" description="HTH iclR-type" evidence="4">
    <location>
        <begin position="1"/>
        <end position="61"/>
    </location>
</feature>
<evidence type="ECO:0000256" key="3">
    <source>
        <dbReference type="ARBA" id="ARBA00023163"/>
    </source>
</evidence>
<proteinExistence type="predicted"/>
<dbReference type="PANTHER" id="PTHR30136">
    <property type="entry name" value="HELIX-TURN-HELIX TRANSCRIPTIONAL REGULATOR, ICLR FAMILY"/>
    <property type="match status" value="1"/>
</dbReference>
<dbReference type="EMBL" id="FUFA01000002">
    <property type="protein sequence ID" value="SPM33655.1"/>
    <property type="molecule type" value="Genomic_DNA"/>
</dbReference>
<dbReference type="Gene3D" id="3.30.450.40">
    <property type="match status" value="1"/>
</dbReference>
<dbReference type="InterPro" id="IPR036388">
    <property type="entry name" value="WH-like_DNA-bd_sf"/>
</dbReference>
<dbReference type="InterPro" id="IPR014757">
    <property type="entry name" value="Tscrpt_reg_IclR_C"/>
</dbReference>
<dbReference type="GO" id="GO:0045892">
    <property type="term" value="P:negative regulation of DNA-templated transcription"/>
    <property type="evidence" value="ECO:0007669"/>
    <property type="project" value="TreeGrafter"/>
</dbReference>
<gene>
    <name evidence="6" type="ORF">MRAB57_1459</name>
</gene>
<dbReference type="SMART" id="SM00346">
    <property type="entry name" value="HTH_ICLR"/>
    <property type="match status" value="1"/>
</dbReference>
<dbReference type="InterPro" id="IPR005471">
    <property type="entry name" value="Tscrpt_reg_IclR_N"/>
</dbReference>
<name>A0A2U3NQG3_9MYCO</name>
<dbReference type="AlphaFoldDB" id="A0A2U3NQG3"/>
<dbReference type="PROSITE" id="PS51078">
    <property type="entry name" value="ICLR_ED"/>
    <property type="match status" value="1"/>
</dbReference>
<keyword evidence="1" id="KW-0805">Transcription regulation</keyword>
<dbReference type="SUPFAM" id="SSF55781">
    <property type="entry name" value="GAF domain-like"/>
    <property type="match status" value="1"/>
</dbReference>
<dbReference type="Gene3D" id="1.10.10.10">
    <property type="entry name" value="Winged helix-like DNA-binding domain superfamily/Winged helix DNA-binding domain"/>
    <property type="match status" value="1"/>
</dbReference>
<evidence type="ECO:0000313" key="7">
    <source>
        <dbReference type="Proteomes" id="UP000240988"/>
    </source>
</evidence>
<dbReference type="InterPro" id="IPR050707">
    <property type="entry name" value="HTH_MetabolicPath_Reg"/>
</dbReference>
<dbReference type="STRING" id="1841860.GCA_900157375_01460"/>
<dbReference type="Pfam" id="PF01614">
    <property type="entry name" value="IclR_C"/>
    <property type="match status" value="1"/>
</dbReference>
<keyword evidence="7" id="KW-1185">Reference proteome</keyword>